<accession>A0ABX7NGX5</accession>
<keyword evidence="4" id="KW-0732">Signal</keyword>
<organism evidence="12 13">
    <name type="scientific">Myxococcus landrumensis</name>
    <dbReference type="NCBI Taxonomy" id="2813577"/>
    <lineage>
        <taxon>Bacteria</taxon>
        <taxon>Pseudomonadati</taxon>
        <taxon>Myxococcota</taxon>
        <taxon>Myxococcia</taxon>
        <taxon>Myxococcales</taxon>
        <taxon>Cystobacterineae</taxon>
        <taxon>Myxococcaceae</taxon>
        <taxon>Myxococcus</taxon>
    </lineage>
</organism>
<feature type="domain" description="FTP" evidence="11">
    <location>
        <begin position="105"/>
        <end position="147"/>
    </location>
</feature>
<proteinExistence type="inferred from homology"/>
<evidence type="ECO:0000256" key="5">
    <source>
        <dbReference type="ARBA" id="ARBA00022801"/>
    </source>
</evidence>
<evidence type="ECO:0000256" key="6">
    <source>
        <dbReference type="ARBA" id="ARBA00022833"/>
    </source>
</evidence>
<dbReference type="PANTHER" id="PTHR33794">
    <property type="entry name" value="BACILLOLYSIN"/>
    <property type="match status" value="1"/>
</dbReference>
<dbReference type="Pfam" id="PF07504">
    <property type="entry name" value="FTP"/>
    <property type="match status" value="1"/>
</dbReference>
<dbReference type="Pfam" id="PF01447">
    <property type="entry name" value="Peptidase_M4"/>
    <property type="match status" value="1"/>
</dbReference>
<dbReference type="Gene3D" id="2.60.120.380">
    <property type="match status" value="2"/>
</dbReference>
<evidence type="ECO:0000259" key="8">
    <source>
        <dbReference type="Pfam" id="PF01447"/>
    </source>
</evidence>
<dbReference type="Pfam" id="PF04151">
    <property type="entry name" value="PPC"/>
    <property type="match status" value="2"/>
</dbReference>
<dbReference type="InterPro" id="IPR013856">
    <property type="entry name" value="Peptidase_M4_domain"/>
</dbReference>
<dbReference type="PRINTS" id="PR00730">
    <property type="entry name" value="THERMOLYSIN"/>
</dbReference>
<keyword evidence="5" id="KW-0378">Hydrolase</keyword>
<sequence>MTKVRGRGVLGAVVLCLTMGACTESDAPKDGKEPAADQAAEGMAGTHQVVATDRDLVPTFVKGALGPAPTGRDALRGLRPESLAPTLAKVAPLFRVSPDQLFLKKAYVGFDGDTHFRFGVRINDVEVMGAELRLHARNGQVFAANGDARGDLLAPEGATLSDDLAQTTALSDRGSPPGARVSGTPTLVYWREGGQLLLAYRLRIVGETEEGAPVDDTVLINARSGDLFERFTNIHSALSRRIHDGENGGELPGVLARTDAPVADPIVNAAYDNVGAVYDCYNELFGRDSFDNAGGALVATVHHRVSYVNAFWNGEQMVFGDGDGVTASNLAESLDVTAHELTHAVTDYESQLIYSGESGGLNESMSDIFGAVCEWHFQGRTINEGTFLVGEDVWTPGVADDALRYMMNPTLDGDSLDDYPDYSSGVDVHYSSGISNLAFYLLAQGGTHPRFPTRTAVAGIGMEKAARIFYKANADILTPTSTFEAAKVATEQAAQQLGYDAATIESVSNAWKAVQVGIIILPPHRVLEKGVPLPFTGSRGSKEFAMGEVPEGATDLRFTMSGGSGDADMYVRFGQVPTNAVYDCRPYRSGNNEECLFPTPAAGKWYAMVNAFTDYSDASVVMSYRGGFFPLEPGVRVDGLSGATNDSHGFFVEIPETLHPGAHTVTVRVQGGAGNVDLYVRRGAIPTHSEYDCRSMKGGNNERCELKGVTPGKVYVWLFGAKGGYSDVALIVTYR</sequence>
<dbReference type="Pfam" id="PF02868">
    <property type="entry name" value="Peptidase_M4_C"/>
    <property type="match status" value="1"/>
</dbReference>
<comment type="similarity">
    <text evidence="1">Belongs to the peptidase M4 family.</text>
</comment>
<gene>
    <name evidence="12" type="ORF">JY572_12650</name>
</gene>
<keyword evidence="13" id="KW-1185">Reference proteome</keyword>
<keyword evidence="6" id="KW-0862">Zinc</keyword>
<reference evidence="12 13" key="1">
    <citation type="submission" date="2021-02" db="EMBL/GenBank/DDBJ databases">
        <title>De Novo genome assembly of isolated myxobacteria.</title>
        <authorList>
            <person name="Stevens D.C."/>
        </authorList>
    </citation>
    <scope>NUCLEOTIDE SEQUENCE [LARGE SCALE GENOMIC DNA]</scope>
    <source>
        <strain evidence="12 13">SCHIC003</strain>
    </source>
</reference>
<dbReference type="InterPro" id="IPR050728">
    <property type="entry name" value="Zinc_Metalloprotease_M4"/>
</dbReference>
<evidence type="ECO:0000313" key="13">
    <source>
        <dbReference type="Proteomes" id="UP000663090"/>
    </source>
</evidence>
<evidence type="ECO:0000259" key="11">
    <source>
        <dbReference type="Pfam" id="PF07504"/>
    </source>
</evidence>
<feature type="domain" description="Peptidase C-terminal archaeal/bacterial" evidence="10">
    <location>
        <begin position="548"/>
        <end position="610"/>
    </location>
</feature>
<dbReference type="Gene3D" id="1.10.390.10">
    <property type="entry name" value="Neutral Protease Domain 2"/>
    <property type="match status" value="1"/>
</dbReference>
<dbReference type="CDD" id="cd09597">
    <property type="entry name" value="M4_TLP"/>
    <property type="match status" value="1"/>
</dbReference>
<dbReference type="InterPro" id="IPR007280">
    <property type="entry name" value="Peptidase_C_arc/bac"/>
</dbReference>
<feature type="domain" description="Peptidase C-terminal archaeal/bacterial" evidence="10">
    <location>
        <begin position="664"/>
        <end position="716"/>
    </location>
</feature>
<dbReference type="Proteomes" id="UP000663090">
    <property type="component" value="Chromosome"/>
</dbReference>
<dbReference type="InterPro" id="IPR001570">
    <property type="entry name" value="Peptidase_M4_C_domain"/>
</dbReference>
<evidence type="ECO:0000259" key="9">
    <source>
        <dbReference type="Pfam" id="PF02868"/>
    </source>
</evidence>
<evidence type="ECO:0000256" key="7">
    <source>
        <dbReference type="ARBA" id="ARBA00023049"/>
    </source>
</evidence>
<keyword evidence="7" id="KW-0482">Metalloprotease</keyword>
<evidence type="ECO:0000313" key="12">
    <source>
        <dbReference type="EMBL" id="QSQ16840.1"/>
    </source>
</evidence>
<dbReference type="InterPro" id="IPR023612">
    <property type="entry name" value="Peptidase_M4"/>
</dbReference>
<evidence type="ECO:0000259" key="10">
    <source>
        <dbReference type="Pfam" id="PF04151"/>
    </source>
</evidence>
<dbReference type="SUPFAM" id="SSF55486">
    <property type="entry name" value="Metalloproteases ('zincins'), catalytic domain"/>
    <property type="match status" value="1"/>
</dbReference>
<feature type="domain" description="Peptidase M4 C-terminal" evidence="9">
    <location>
        <begin position="350"/>
        <end position="516"/>
    </location>
</feature>
<dbReference type="EMBL" id="CP071091">
    <property type="protein sequence ID" value="QSQ16840.1"/>
    <property type="molecule type" value="Genomic_DNA"/>
</dbReference>
<keyword evidence="3" id="KW-0479">Metal-binding</keyword>
<evidence type="ECO:0000256" key="4">
    <source>
        <dbReference type="ARBA" id="ARBA00022729"/>
    </source>
</evidence>
<feature type="domain" description="Peptidase M4" evidence="8">
    <location>
        <begin position="267"/>
        <end position="347"/>
    </location>
</feature>
<keyword evidence="2" id="KW-0645">Protease</keyword>
<name>A0ABX7NGX5_9BACT</name>
<dbReference type="RefSeq" id="WP_206718476.1">
    <property type="nucleotide sequence ID" value="NZ_CP071091.1"/>
</dbReference>
<evidence type="ECO:0000256" key="2">
    <source>
        <dbReference type="ARBA" id="ARBA00022670"/>
    </source>
</evidence>
<dbReference type="Gene3D" id="3.10.170.10">
    <property type="match status" value="1"/>
</dbReference>
<dbReference type="InterPro" id="IPR027268">
    <property type="entry name" value="Peptidase_M4/M1_CTD_sf"/>
</dbReference>
<evidence type="ECO:0000256" key="3">
    <source>
        <dbReference type="ARBA" id="ARBA00022723"/>
    </source>
</evidence>
<evidence type="ECO:0000256" key="1">
    <source>
        <dbReference type="ARBA" id="ARBA00009388"/>
    </source>
</evidence>
<dbReference type="PROSITE" id="PS51257">
    <property type="entry name" value="PROKAR_LIPOPROTEIN"/>
    <property type="match status" value="1"/>
</dbReference>
<protein>
    <submittedName>
        <fullName evidence="12">M4 family metallopeptidase</fullName>
    </submittedName>
</protein>
<dbReference type="InterPro" id="IPR011096">
    <property type="entry name" value="FTP_domain"/>
</dbReference>
<dbReference type="PANTHER" id="PTHR33794:SF1">
    <property type="entry name" value="BACILLOLYSIN"/>
    <property type="match status" value="1"/>
</dbReference>